<dbReference type="EC" id="1.1.1.307" evidence="1"/>
<dbReference type="PRINTS" id="PR00069">
    <property type="entry name" value="ALDKETRDTASE"/>
</dbReference>
<reference evidence="10" key="1">
    <citation type="submission" date="2021-12" db="EMBL/GenBank/DDBJ databases">
        <title>Convergent genome expansion in fungi linked to evolution of root-endophyte symbiosis.</title>
        <authorList>
            <consortium name="DOE Joint Genome Institute"/>
            <person name="Ke Y.-H."/>
            <person name="Bonito G."/>
            <person name="Liao H.-L."/>
            <person name="Looney B."/>
            <person name="Rojas-Flechas A."/>
            <person name="Nash J."/>
            <person name="Hameed K."/>
            <person name="Schadt C."/>
            <person name="Martin F."/>
            <person name="Crous P.W."/>
            <person name="Miettinen O."/>
            <person name="Magnuson J.K."/>
            <person name="Labbe J."/>
            <person name="Jacobson D."/>
            <person name="Doktycz M.J."/>
            <person name="Veneault-Fourrey C."/>
            <person name="Kuo A."/>
            <person name="Mondo S."/>
            <person name="Calhoun S."/>
            <person name="Riley R."/>
            <person name="Ohm R."/>
            <person name="LaButti K."/>
            <person name="Andreopoulos B."/>
            <person name="Pangilinan J."/>
            <person name="Nolan M."/>
            <person name="Tritt A."/>
            <person name="Clum A."/>
            <person name="Lipzen A."/>
            <person name="Daum C."/>
            <person name="Barry K."/>
            <person name="Grigoriev I.V."/>
            <person name="Vilgalys R."/>
        </authorList>
    </citation>
    <scope>NUCLEOTIDE SEQUENCE</scope>
    <source>
        <strain evidence="10">PMI_201</strain>
    </source>
</reference>
<sequence length="271" mass="29968">MATLQLNDGTLIPTLAFGAGTALYKCGLLDSFDRNTVELIKSAIAAGYRHLDTAEIYGTEVEVGLAIRESLEEGVIQSREELFVTTKISGDFFNSAQYIDVSLPKLGLEYVDLYLIHSLLWANSTIKESRTAKSIGVSGFDPSHLKAISVTARMPPSINQLEYHPYFSKRQGKPYLPALRSSDTGNVAVAAYGALVPLTRNIRGPLDETLIIIAKKHGITPELRIEEYLRVFDFKLTADDIGKINETGYACISTQEPISRARRYFDSLQTK</sequence>
<feature type="domain" description="NADP-dependent oxidoreductase" evidence="9">
    <location>
        <begin position="33"/>
        <end position="195"/>
    </location>
</feature>
<dbReference type="EMBL" id="JAJTJA010000001">
    <property type="protein sequence ID" value="KAH8705232.1"/>
    <property type="molecule type" value="Genomic_DNA"/>
</dbReference>
<organism evidence="10 11">
    <name type="scientific">Talaromyces proteolyticus</name>
    <dbReference type="NCBI Taxonomy" id="1131652"/>
    <lineage>
        <taxon>Eukaryota</taxon>
        <taxon>Fungi</taxon>
        <taxon>Dikarya</taxon>
        <taxon>Ascomycota</taxon>
        <taxon>Pezizomycotina</taxon>
        <taxon>Eurotiomycetes</taxon>
        <taxon>Eurotiomycetidae</taxon>
        <taxon>Eurotiales</taxon>
        <taxon>Trichocomaceae</taxon>
        <taxon>Talaromyces</taxon>
        <taxon>Talaromyces sect. Bacilispori</taxon>
    </lineage>
</organism>
<evidence type="ECO:0000256" key="4">
    <source>
        <dbReference type="ARBA" id="ARBA00047534"/>
    </source>
</evidence>
<comment type="catalytic activity">
    <reaction evidence="4">
        <text>xylitol + NADP(+) = D-xylose + NADPH + H(+)</text>
        <dbReference type="Rhea" id="RHEA:27445"/>
        <dbReference type="ChEBI" id="CHEBI:15378"/>
        <dbReference type="ChEBI" id="CHEBI:17151"/>
        <dbReference type="ChEBI" id="CHEBI:53455"/>
        <dbReference type="ChEBI" id="CHEBI:57783"/>
        <dbReference type="ChEBI" id="CHEBI:58349"/>
        <dbReference type="EC" id="1.1.1.307"/>
    </reaction>
</comment>
<dbReference type="Proteomes" id="UP001201262">
    <property type="component" value="Unassembled WGS sequence"/>
</dbReference>
<keyword evidence="11" id="KW-1185">Reference proteome</keyword>
<dbReference type="Pfam" id="PF00248">
    <property type="entry name" value="Aldo_ket_red"/>
    <property type="match status" value="1"/>
</dbReference>
<evidence type="ECO:0000256" key="5">
    <source>
        <dbReference type="ARBA" id="ARBA00049485"/>
    </source>
</evidence>
<comment type="catalytic activity">
    <reaction evidence="5">
        <text>xylitol + NAD(+) = D-xylose + NADH + H(+)</text>
        <dbReference type="Rhea" id="RHEA:27441"/>
        <dbReference type="ChEBI" id="CHEBI:15378"/>
        <dbReference type="ChEBI" id="CHEBI:17151"/>
        <dbReference type="ChEBI" id="CHEBI:53455"/>
        <dbReference type="ChEBI" id="CHEBI:57540"/>
        <dbReference type="ChEBI" id="CHEBI:57945"/>
        <dbReference type="EC" id="1.1.1.307"/>
    </reaction>
</comment>
<evidence type="ECO:0000313" key="11">
    <source>
        <dbReference type="Proteomes" id="UP001201262"/>
    </source>
</evidence>
<dbReference type="PROSITE" id="PS00798">
    <property type="entry name" value="ALDOKETO_REDUCTASE_1"/>
    <property type="match status" value="1"/>
</dbReference>
<dbReference type="Gene3D" id="3.20.20.100">
    <property type="entry name" value="NADP-dependent oxidoreductase domain"/>
    <property type="match status" value="1"/>
</dbReference>
<comment type="caution">
    <text evidence="10">The sequence shown here is derived from an EMBL/GenBank/DDBJ whole genome shotgun (WGS) entry which is preliminary data.</text>
</comment>
<dbReference type="GeneID" id="70248038"/>
<feature type="binding site" evidence="7">
    <location>
        <position position="117"/>
    </location>
    <ligand>
        <name>substrate</name>
    </ligand>
</feature>
<dbReference type="RefSeq" id="XP_046077853.1">
    <property type="nucleotide sequence ID" value="XM_046217751.1"/>
</dbReference>
<evidence type="ECO:0000256" key="3">
    <source>
        <dbReference type="ARBA" id="ARBA00025065"/>
    </source>
</evidence>
<protein>
    <recommendedName>
        <fullName evidence="1">D-xylose reductase [NAD(P)H]</fullName>
        <ecNumber evidence="1">1.1.1.307</ecNumber>
    </recommendedName>
</protein>
<evidence type="ECO:0000256" key="6">
    <source>
        <dbReference type="PIRSR" id="PIRSR000097-1"/>
    </source>
</evidence>
<dbReference type="SUPFAM" id="SSF51430">
    <property type="entry name" value="NAD(P)-linked oxidoreductase"/>
    <property type="match status" value="1"/>
</dbReference>
<evidence type="ECO:0000256" key="8">
    <source>
        <dbReference type="PIRSR" id="PIRSR000097-3"/>
    </source>
</evidence>
<dbReference type="InterPro" id="IPR018170">
    <property type="entry name" value="Aldo/ket_reductase_CS"/>
</dbReference>
<dbReference type="PANTHER" id="PTHR11732">
    <property type="entry name" value="ALDO/KETO REDUCTASE"/>
    <property type="match status" value="1"/>
</dbReference>
<dbReference type="InterPro" id="IPR036812">
    <property type="entry name" value="NAD(P)_OxRdtase_dom_sf"/>
</dbReference>
<evidence type="ECO:0000313" key="10">
    <source>
        <dbReference type="EMBL" id="KAH8705232.1"/>
    </source>
</evidence>
<evidence type="ECO:0000259" key="9">
    <source>
        <dbReference type="Pfam" id="PF00248"/>
    </source>
</evidence>
<dbReference type="InterPro" id="IPR020471">
    <property type="entry name" value="AKR"/>
</dbReference>
<proteinExistence type="predicted"/>
<accession>A0AAD4L3G5</accession>
<keyword evidence="2" id="KW-0560">Oxidoreductase</keyword>
<feature type="active site" description="Proton donor" evidence="6">
    <location>
        <position position="57"/>
    </location>
</feature>
<evidence type="ECO:0000256" key="1">
    <source>
        <dbReference type="ARBA" id="ARBA00012845"/>
    </source>
</evidence>
<dbReference type="GO" id="GO:0016491">
    <property type="term" value="F:oxidoreductase activity"/>
    <property type="evidence" value="ECO:0007669"/>
    <property type="project" value="UniProtKB-KW"/>
</dbReference>
<dbReference type="InterPro" id="IPR023210">
    <property type="entry name" value="NADP_OxRdtase_dom"/>
</dbReference>
<feature type="site" description="Lowers pKa of active site Tyr" evidence="8">
    <location>
        <position position="87"/>
    </location>
</feature>
<gene>
    <name evidence="10" type="ORF">BGW36DRAFT_392906</name>
</gene>
<evidence type="ECO:0000256" key="2">
    <source>
        <dbReference type="ARBA" id="ARBA00023002"/>
    </source>
</evidence>
<comment type="function">
    <text evidence="3">Catalyzes the initial reaction in the xylose utilization pathway by reducing D-xylose into xylitol. Xylose is a major component of hemicelluloses such as xylan. Most fungi utilize D-xylose via three enzymatic reactions, xylose reductase (XR), xylitol dehydrogenase (XDH), and xylulokinase, to form xylulose 5-phosphate, which enters pentose phosphate pathway.</text>
</comment>
<evidence type="ECO:0000256" key="7">
    <source>
        <dbReference type="PIRSR" id="PIRSR000097-2"/>
    </source>
</evidence>
<dbReference type="AlphaFoldDB" id="A0AAD4L3G5"/>
<dbReference type="PIRSF" id="PIRSF000097">
    <property type="entry name" value="AKR"/>
    <property type="match status" value="1"/>
</dbReference>
<name>A0AAD4L3G5_9EURO</name>